<feature type="domain" description="Histidine kinase/HSP90-like ATPase" evidence="2">
    <location>
        <begin position="22"/>
        <end position="136"/>
    </location>
</feature>
<keyword evidence="3" id="KW-0067">ATP-binding</keyword>
<evidence type="ECO:0000313" key="4">
    <source>
        <dbReference type="Proteomes" id="UP000321805"/>
    </source>
</evidence>
<dbReference type="AlphaFoldDB" id="A0A5B8U3G7"/>
<reference evidence="3 4" key="1">
    <citation type="journal article" date="2018" name="J. Microbiol.">
        <title>Baekduia soli gen. nov., sp. nov., a novel bacterium isolated from the soil of Baekdu Mountain and proposal of a novel family name, Baekduiaceae fam. nov.</title>
        <authorList>
            <person name="An D.S."/>
            <person name="Siddiqi M.Z."/>
            <person name="Kim K.H."/>
            <person name="Yu H.S."/>
            <person name="Im W.T."/>
        </authorList>
    </citation>
    <scope>NUCLEOTIDE SEQUENCE [LARGE SCALE GENOMIC DNA]</scope>
    <source>
        <strain evidence="3 4">BR7-21</strain>
    </source>
</reference>
<dbReference type="GO" id="GO:0004674">
    <property type="term" value="F:protein serine/threonine kinase activity"/>
    <property type="evidence" value="ECO:0007669"/>
    <property type="project" value="UniProtKB-KW"/>
</dbReference>
<evidence type="ECO:0000256" key="1">
    <source>
        <dbReference type="ARBA" id="ARBA00022527"/>
    </source>
</evidence>
<keyword evidence="4" id="KW-1185">Reference proteome</keyword>
<proteinExistence type="predicted"/>
<organism evidence="3 4">
    <name type="scientific">Baekduia soli</name>
    <dbReference type="NCBI Taxonomy" id="496014"/>
    <lineage>
        <taxon>Bacteria</taxon>
        <taxon>Bacillati</taxon>
        <taxon>Actinomycetota</taxon>
        <taxon>Thermoleophilia</taxon>
        <taxon>Solirubrobacterales</taxon>
        <taxon>Baekduiaceae</taxon>
        <taxon>Baekduia</taxon>
    </lineage>
</organism>
<gene>
    <name evidence="3" type="ORF">FSW04_08365</name>
</gene>
<sequence length="144" mass="14993">MDAARPGTPQDMAQPDGSWTVAATPDQVAVLRSEVTEFAEQAGLDARRLGDVRLAISEAATNAVLHAYRDRDPGQIRVHACTEGHTLTIVVEDDGFGPLPRPDSPGLGLGLPTIASVADAVELSAGGSAGARLLMRFSSAHAMH</sequence>
<evidence type="ECO:0000313" key="3">
    <source>
        <dbReference type="EMBL" id="QEC47586.1"/>
    </source>
</evidence>
<dbReference type="GO" id="GO:0005524">
    <property type="term" value="F:ATP binding"/>
    <property type="evidence" value="ECO:0007669"/>
    <property type="project" value="UniProtKB-KW"/>
</dbReference>
<dbReference type="PANTHER" id="PTHR35526:SF3">
    <property type="entry name" value="ANTI-SIGMA-F FACTOR RSBW"/>
    <property type="match status" value="1"/>
</dbReference>
<dbReference type="KEGG" id="bsol:FSW04_08365"/>
<dbReference type="EMBL" id="CP042430">
    <property type="protein sequence ID" value="QEC47586.1"/>
    <property type="molecule type" value="Genomic_DNA"/>
</dbReference>
<keyword evidence="1" id="KW-0723">Serine/threonine-protein kinase</keyword>
<accession>A0A5B8U3G7</accession>
<protein>
    <submittedName>
        <fullName evidence="3">ATP-binding protein</fullName>
    </submittedName>
</protein>
<keyword evidence="1" id="KW-0808">Transferase</keyword>
<dbReference type="SUPFAM" id="SSF55874">
    <property type="entry name" value="ATPase domain of HSP90 chaperone/DNA topoisomerase II/histidine kinase"/>
    <property type="match status" value="1"/>
</dbReference>
<dbReference type="OrthoDB" id="5243175at2"/>
<dbReference type="InterPro" id="IPR050267">
    <property type="entry name" value="Anti-sigma-factor_SerPK"/>
</dbReference>
<name>A0A5B8U3G7_9ACTN</name>
<keyword evidence="1" id="KW-0418">Kinase</keyword>
<dbReference type="InterPro" id="IPR003594">
    <property type="entry name" value="HATPase_dom"/>
</dbReference>
<dbReference type="PANTHER" id="PTHR35526">
    <property type="entry name" value="ANTI-SIGMA-F FACTOR RSBW-RELATED"/>
    <property type="match status" value="1"/>
</dbReference>
<dbReference type="Proteomes" id="UP000321805">
    <property type="component" value="Chromosome"/>
</dbReference>
<dbReference type="CDD" id="cd16936">
    <property type="entry name" value="HATPase_RsbW-like"/>
    <property type="match status" value="1"/>
</dbReference>
<keyword evidence="3" id="KW-0547">Nucleotide-binding</keyword>
<evidence type="ECO:0000259" key="2">
    <source>
        <dbReference type="Pfam" id="PF13581"/>
    </source>
</evidence>
<dbReference type="Pfam" id="PF13581">
    <property type="entry name" value="HATPase_c_2"/>
    <property type="match status" value="1"/>
</dbReference>
<dbReference type="Gene3D" id="3.30.565.10">
    <property type="entry name" value="Histidine kinase-like ATPase, C-terminal domain"/>
    <property type="match status" value="1"/>
</dbReference>
<dbReference type="InterPro" id="IPR036890">
    <property type="entry name" value="HATPase_C_sf"/>
</dbReference>